<organism evidence="2 3">
    <name type="scientific">Cesiribacter andamanensis AMV16</name>
    <dbReference type="NCBI Taxonomy" id="1279009"/>
    <lineage>
        <taxon>Bacteria</taxon>
        <taxon>Pseudomonadati</taxon>
        <taxon>Bacteroidota</taxon>
        <taxon>Cytophagia</taxon>
        <taxon>Cytophagales</taxon>
        <taxon>Cesiribacteraceae</taxon>
        <taxon>Cesiribacter</taxon>
    </lineage>
</organism>
<dbReference type="Pfam" id="PF11306">
    <property type="entry name" value="DUF3108"/>
    <property type="match status" value="1"/>
</dbReference>
<comment type="caution">
    <text evidence="2">The sequence shown here is derived from an EMBL/GenBank/DDBJ whole genome shotgun (WGS) entry which is preliminary data.</text>
</comment>
<dbReference type="STRING" id="1279009.ADICEAN_01455"/>
<dbReference type="AlphaFoldDB" id="M7N435"/>
<feature type="chain" id="PRO_5004081648" description="DUF3108 domain-containing protein" evidence="1">
    <location>
        <begin position="18"/>
        <end position="264"/>
    </location>
</feature>
<keyword evidence="1" id="KW-0732">Signal</keyword>
<dbReference type="eggNOG" id="COG3170">
    <property type="taxonomic scope" value="Bacteria"/>
</dbReference>
<proteinExistence type="predicted"/>
<dbReference type="PATRIC" id="fig|1279009.4.peg.1474"/>
<evidence type="ECO:0008006" key="4">
    <source>
        <dbReference type="Google" id="ProtNLM"/>
    </source>
</evidence>
<keyword evidence="3" id="KW-1185">Reference proteome</keyword>
<sequence>MKRLIPILLLPILLVSAASNDGYRRLPSTAFGPGEKIMYRVHYGFVTAGEAELSIDKKIHIINNRPTYKIDIHGRTTGLADKLFNVKDNWGTYMDTAAMAPHQFYRHIREGKYRKNEMVHFQQLNRKAVVSNLSKNGREIESTEVFDVPAYVQDLVSGYYYLRTLNYTTIKTGEILKVDAFFDKEVYDFKVRFLGRETIKTEMGKMDALVLTPILPDNKLFKGENAVRIWISDDENKIPLKIKAEMMVGAVEIDIRDFHKSKRR</sequence>
<evidence type="ECO:0000256" key="1">
    <source>
        <dbReference type="SAM" id="SignalP"/>
    </source>
</evidence>
<name>M7N435_9BACT</name>
<evidence type="ECO:0000313" key="2">
    <source>
        <dbReference type="EMBL" id="EMR03433.1"/>
    </source>
</evidence>
<accession>M7N435</accession>
<dbReference type="RefSeq" id="WP_009194855.1">
    <property type="nucleotide sequence ID" value="NZ_AODQ01000026.1"/>
</dbReference>
<dbReference type="EMBL" id="AODQ01000026">
    <property type="protein sequence ID" value="EMR03433.1"/>
    <property type="molecule type" value="Genomic_DNA"/>
</dbReference>
<dbReference type="OrthoDB" id="9808473at2"/>
<reference evidence="2 3" key="1">
    <citation type="journal article" date="2013" name="Genome Announc.">
        <title>Draft Genome Sequence of Cesiribacter andamanensis Strain AMV16T, Isolated from a Soil Sample from a Mud Volcano in the Andaman Islands, India.</title>
        <authorList>
            <person name="Shivaji S."/>
            <person name="Ara S."/>
            <person name="Begum Z."/>
            <person name="Srinivas T.N."/>
            <person name="Singh A."/>
            <person name="Kumar Pinnaka A."/>
        </authorList>
    </citation>
    <scope>NUCLEOTIDE SEQUENCE [LARGE SCALE GENOMIC DNA]</scope>
    <source>
        <strain evidence="2 3">AMV16</strain>
    </source>
</reference>
<dbReference type="InterPro" id="IPR021457">
    <property type="entry name" value="DUF3108"/>
</dbReference>
<dbReference type="Proteomes" id="UP000011910">
    <property type="component" value="Unassembled WGS sequence"/>
</dbReference>
<gene>
    <name evidence="2" type="ORF">ADICEAN_01455</name>
</gene>
<feature type="signal peptide" evidence="1">
    <location>
        <begin position="1"/>
        <end position="17"/>
    </location>
</feature>
<evidence type="ECO:0000313" key="3">
    <source>
        <dbReference type="Proteomes" id="UP000011910"/>
    </source>
</evidence>
<protein>
    <recommendedName>
        <fullName evidence="4">DUF3108 domain-containing protein</fullName>
    </recommendedName>
</protein>